<dbReference type="PANTHER" id="PTHR34278">
    <property type="entry name" value="PROTEIN THI031, PUTATIVE-RELATED"/>
    <property type="match status" value="1"/>
</dbReference>
<name>A0AAQ3QIX5_9LILI</name>
<dbReference type="EMBL" id="CP136896">
    <property type="protein sequence ID" value="WOL14361.1"/>
    <property type="molecule type" value="Genomic_DNA"/>
</dbReference>
<accession>A0AAQ3QIX5</accession>
<evidence type="ECO:0000313" key="2">
    <source>
        <dbReference type="EMBL" id="WOL14361.1"/>
    </source>
</evidence>
<protein>
    <submittedName>
        <fullName evidence="2">Uncharacterized protein</fullName>
    </submittedName>
</protein>
<dbReference type="Proteomes" id="UP001327560">
    <property type="component" value="Chromosome 7"/>
</dbReference>
<feature type="region of interest" description="Disordered" evidence="1">
    <location>
        <begin position="139"/>
        <end position="163"/>
    </location>
</feature>
<sequence>MKREGKQHGMVRSSSVLPAELGPRPNSKVLNLLAAPPTAGVFARAPAKPTNHSKYTAKCRRAKCRDCHSAPASKSRDKAKGAHKLRSCDVLLNHRLVSWRVVVDEDGEDGRRFVNCKAFSASEMLDHLCAQSFRGGEEYEEQSMVEESEHSGHAEGTVDEEEEEEMEFFVVEVPWECSDGEDWLVVGEI</sequence>
<gene>
    <name evidence="2" type="ORF">Cni_G23141</name>
</gene>
<proteinExistence type="predicted"/>
<feature type="region of interest" description="Disordered" evidence="1">
    <location>
        <begin position="1"/>
        <end position="28"/>
    </location>
</feature>
<dbReference type="AlphaFoldDB" id="A0AAQ3QIX5"/>
<organism evidence="2 3">
    <name type="scientific">Canna indica</name>
    <name type="common">Indian-shot</name>
    <dbReference type="NCBI Taxonomy" id="4628"/>
    <lineage>
        <taxon>Eukaryota</taxon>
        <taxon>Viridiplantae</taxon>
        <taxon>Streptophyta</taxon>
        <taxon>Embryophyta</taxon>
        <taxon>Tracheophyta</taxon>
        <taxon>Spermatophyta</taxon>
        <taxon>Magnoliopsida</taxon>
        <taxon>Liliopsida</taxon>
        <taxon>Zingiberales</taxon>
        <taxon>Cannaceae</taxon>
        <taxon>Canna</taxon>
    </lineage>
</organism>
<evidence type="ECO:0000313" key="3">
    <source>
        <dbReference type="Proteomes" id="UP001327560"/>
    </source>
</evidence>
<keyword evidence="3" id="KW-1185">Reference proteome</keyword>
<evidence type="ECO:0000256" key="1">
    <source>
        <dbReference type="SAM" id="MobiDB-lite"/>
    </source>
</evidence>
<reference evidence="2 3" key="1">
    <citation type="submission" date="2023-10" db="EMBL/GenBank/DDBJ databases">
        <title>Chromosome-scale genome assembly provides insights into flower coloration mechanisms of Canna indica.</title>
        <authorList>
            <person name="Li C."/>
        </authorList>
    </citation>
    <scope>NUCLEOTIDE SEQUENCE [LARGE SCALE GENOMIC DNA]</scope>
    <source>
        <tissue evidence="2">Flower</tissue>
    </source>
</reference>
<dbReference type="PANTHER" id="PTHR34278:SF1">
    <property type="entry name" value="PROTEIN THI031, PUTATIVE-RELATED"/>
    <property type="match status" value="1"/>
</dbReference>